<evidence type="ECO:0000313" key="1">
    <source>
        <dbReference type="EMBL" id="SPK70004.1"/>
    </source>
</evidence>
<protein>
    <submittedName>
        <fullName evidence="2">Uncharacterized protein</fullName>
    </submittedName>
</protein>
<gene>
    <name evidence="2" type="ORF">CT19425_MP40001</name>
    <name evidence="1" type="ORF">CT19425_U340010</name>
</gene>
<name>A0A375IJA9_9BURK</name>
<dbReference type="Proteomes" id="UP000255505">
    <property type="component" value="Plasmid II"/>
</dbReference>
<dbReference type="EMBL" id="LT991977">
    <property type="protein sequence ID" value="SPK74806.1"/>
    <property type="molecule type" value="Genomic_DNA"/>
</dbReference>
<evidence type="ECO:0000313" key="3">
    <source>
        <dbReference type="Proteomes" id="UP000255505"/>
    </source>
</evidence>
<dbReference type="EMBL" id="OOEF01000028">
    <property type="protein sequence ID" value="SPK70004.1"/>
    <property type="molecule type" value="Genomic_DNA"/>
</dbReference>
<dbReference type="Proteomes" id="UP000255505">
    <property type="component" value="Unassembled WGS sequence"/>
</dbReference>
<sequence>MPKEERRMSYRTLAIARANGPSTALSVCDGVKRVLGPTRFKDRNWLRIQPVDATF</sequence>
<proteinExistence type="predicted"/>
<reference evidence="2 3" key="1">
    <citation type="submission" date="2018-01" db="EMBL/GenBank/DDBJ databases">
        <authorList>
            <person name="Gaut B.S."/>
            <person name="Morton B.R."/>
            <person name="Clegg M.T."/>
            <person name="Duvall M.R."/>
        </authorList>
    </citation>
    <scope>NUCLEOTIDE SEQUENCE [LARGE SCALE GENOMIC DNA]</scope>
    <source>
        <strain evidence="2">Cupriavidus taiwanensis LMG 19425</strain>
        <plasmid evidence="3">Plasmid ii</plasmid>
    </source>
</reference>
<accession>A0A375IJA9</accession>
<geneLocation type="plasmid" evidence="2">
    <name>II</name>
</geneLocation>
<organism evidence="2 3">
    <name type="scientific">Cupriavidus taiwanensis</name>
    <dbReference type="NCBI Taxonomy" id="164546"/>
    <lineage>
        <taxon>Bacteria</taxon>
        <taxon>Pseudomonadati</taxon>
        <taxon>Pseudomonadota</taxon>
        <taxon>Betaproteobacteria</taxon>
        <taxon>Burkholderiales</taxon>
        <taxon>Burkholderiaceae</taxon>
        <taxon>Cupriavidus</taxon>
    </lineage>
</organism>
<evidence type="ECO:0000313" key="2">
    <source>
        <dbReference type="EMBL" id="SPK74806.1"/>
    </source>
</evidence>
<keyword evidence="2" id="KW-0614">Plasmid</keyword>
<dbReference type="AlphaFoldDB" id="A0A375IJA9"/>